<dbReference type="PIRSF" id="PIRSF021383">
    <property type="entry name" value="YunB"/>
    <property type="match status" value="1"/>
</dbReference>
<organism evidence="1 2">
    <name type="scientific">Oscillibacter hominis</name>
    <dbReference type="NCBI Taxonomy" id="2763056"/>
    <lineage>
        <taxon>Bacteria</taxon>
        <taxon>Bacillati</taxon>
        <taxon>Bacillota</taxon>
        <taxon>Clostridia</taxon>
        <taxon>Eubacteriales</taxon>
        <taxon>Oscillospiraceae</taxon>
        <taxon>Oscillibacter</taxon>
    </lineage>
</organism>
<evidence type="ECO:0000313" key="1">
    <source>
        <dbReference type="EMBL" id="QNL45572.1"/>
    </source>
</evidence>
<sequence length="232" mass="25264">MRGYFFYRYRLSRKKSALLLFFLVSALLAIALLTATFQLRPILSSMATARVSNTVTRVVTEAVNQTIDSGEIDYSDLVSFEKDNEGKVTAVKSNMAEFNRLQSKILDRVLEKLSEVSTKELSIPLGSLTGSALLSGRGPLITVKMQSVGSSSASLENVFTSAGINQTRHQIQLNVDVVASILMPGFSTATKVSNSFVVAETVIVGSVPESYTYFNSDAPIDEDAREFILNGN</sequence>
<reference evidence="1 2" key="1">
    <citation type="submission" date="2020-08" db="EMBL/GenBank/DDBJ databases">
        <authorList>
            <person name="Liu C."/>
            <person name="Sun Q."/>
        </authorList>
    </citation>
    <scope>NUCLEOTIDE SEQUENCE [LARGE SCALE GENOMIC DNA]</scope>
    <source>
        <strain evidence="1 2">NSJ-62</strain>
    </source>
</reference>
<proteinExistence type="predicted"/>
<dbReference type="Proteomes" id="UP000515960">
    <property type="component" value="Chromosome"/>
</dbReference>
<dbReference type="EMBL" id="CP060490">
    <property type="protein sequence ID" value="QNL45572.1"/>
    <property type="molecule type" value="Genomic_DNA"/>
</dbReference>
<protein>
    <submittedName>
        <fullName evidence="1">Sporulation protein YunB</fullName>
    </submittedName>
</protein>
<name>A0A7G9B7P1_9FIRM</name>
<gene>
    <name evidence="1" type="primary">yunB</name>
    <name evidence="1" type="ORF">H8790_06115</name>
</gene>
<accession>A0A7G9B7P1</accession>
<evidence type="ECO:0000313" key="2">
    <source>
        <dbReference type="Proteomes" id="UP000515960"/>
    </source>
</evidence>
<keyword evidence="2" id="KW-1185">Reference proteome</keyword>
<dbReference type="NCBIfam" id="TIGR02832">
    <property type="entry name" value="spo_yunB"/>
    <property type="match status" value="1"/>
</dbReference>
<dbReference type="Pfam" id="PF09560">
    <property type="entry name" value="Spore_YunB"/>
    <property type="match status" value="1"/>
</dbReference>
<dbReference type="RefSeq" id="WP_187334000.1">
    <property type="nucleotide sequence ID" value="NZ_CP060490.1"/>
</dbReference>
<dbReference type="AlphaFoldDB" id="A0A7G9B7P1"/>
<dbReference type="InterPro" id="IPR014197">
    <property type="entry name" value="Sporulation_prot_YunB"/>
</dbReference>
<dbReference type="KEGG" id="ohi:H8790_06115"/>